<feature type="coiled-coil region" evidence="1">
    <location>
        <begin position="245"/>
        <end position="272"/>
    </location>
</feature>
<proteinExistence type="predicted"/>
<evidence type="ECO:0000313" key="3">
    <source>
        <dbReference type="Proteomes" id="UP000541185"/>
    </source>
</evidence>
<organism evidence="2 3">
    <name type="scientific">Ramlibacter agri</name>
    <dbReference type="NCBI Taxonomy" id="2728837"/>
    <lineage>
        <taxon>Bacteria</taxon>
        <taxon>Pseudomonadati</taxon>
        <taxon>Pseudomonadota</taxon>
        <taxon>Betaproteobacteria</taxon>
        <taxon>Burkholderiales</taxon>
        <taxon>Comamonadaceae</taxon>
        <taxon>Ramlibacter</taxon>
    </lineage>
</organism>
<reference evidence="2 3" key="1">
    <citation type="submission" date="2020-04" db="EMBL/GenBank/DDBJ databases">
        <title>Ramlibacter sp. G-1-2-2 isolated from soil.</title>
        <authorList>
            <person name="Dahal R.H."/>
        </authorList>
    </citation>
    <scope>NUCLEOTIDE SEQUENCE [LARGE SCALE GENOMIC DNA]</scope>
    <source>
        <strain evidence="2 3">G-1-2-2</strain>
    </source>
</reference>
<gene>
    <name evidence="2" type="ORF">HHL11_13005</name>
</gene>
<sequence length="290" mass="30887">MATMLAQRSIPPAALLRSADVSLRDLARGKLPRLHALSGELRREAAQAEAAPLLAAFAEHLAASRALRFELLIPPGLRAAASRADEAAFRVQVQRVVDATAGTWTALRFYMGASAGAAARCDVLLSEFVMQARGLERGSAQWGRPLEALRHATAGEGEAGDLLRSLLHHCDAFAEACEGARRVRRLAHEFEQQRAGVQAVLHKLAHRLGGGLLERLRPMIAGMPAASRDEIGAAQAARQVLEPLLAAAAVRLQQLEEARSQLAAALEAVERQLQPAAWSETAGAPLAAEA</sequence>
<protein>
    <submittedName>
        <fullName evidence="2">Uncharacterized protein</fullName>
    </submittedName>
</protein>
<dbReference type="AlphaFoldDB" id="A0A848H120"/>
<keyword evidence="3" id="KW-1185">Reference proteome</keyword>
<accession>A0A848H120</accession>
<dbReference type="Proteomes" id="UP000541185">
    <property type="component" value="Unassembled WGS sequence"/>
</dbReference>
<comment type="caution">
    <text evidence="2">The sequence shown here is derived from an EMBL/GenBank/DDBJ whole genome shotgun (WGS) entry which is preliminary data.</text>
</comment>
<dbReference type="EMBL" id="JABBFX010000001">
    <property type="protein sequence ID" value="NML44676.1"/>
    <property type="molecule type" value="Genomic_DNA"/>
</dbReference>
<evidence type="ECO:0000313" key="2">
    <source>
        <dbReference type="EMBL" id="NML44676.1"/>
    </source>
</evidence>
<name>A0A848H120_9BURK</name>
<dbReference type="RefSeq" id="WP_169418786.1">
    <property type="nucleotide sequence ID" value="NZ_JABBFX010000001.1"/>
</dbReference>
<evidence type="ECO:0000256" key="1">
    <source>
        <dbReference type="SAM" id="Coils"/>
    </source>
</evidence>
<keyword evidence="1" id="KW-0175">Coiled coil</keyword>